<dbReference type="InterPro" id="IPR029044">
    <property type="entry name" value="Nucleotide-diphossugar_trans"/>
</dbReference>
<dbReference type="AlphaFoldDB" id="A0AA88KZX7"/>
<dbReference type="PANTHER" id="PTHR46612">
    <property type="entry name" value="XYLOSIDE XYLOSYLTRANSFERASE 1"/>
    <property type="match status" value="1"/>
</dbReference>
<keyword evidence="3" id="KW-1185">Reference proteome</keyword>
<dbReference type="GO" id="GO:0016266">
    <property type="term" value="P:protein O-linked glycosylation via N-acetyl-galactosamine"/>
    <property type="evidence" value="ECO:0007669"/>
    <property type="project" value="TreeGrafter"/>
</dbReference>
<evidence type="ECO:0000256" key="1">
    <source>
        <dbReference type="SAM" id="MobiDB-lite"/>
    </source>
</evidence>
<reference evidence="2" key="1">
    <citation type="submission" date="2023-07" db="EMBL/GenBank/DDBJ databases">
        <title>Chromosome-level genome assembly of Artemia franciscana.</title>
        <authorList>
            <person name="Jo E."/>
        </authorList>
    </citation>
    <scope>NUCLEOTIDE SEQUENCE</scope>
    <source>
        <tissue evidence="2">Whole body</tissue>
    </source>
</reference>
<gene>
    <name evidence="2" type="ORF">QYM36_018956</name>
</gene>
<comment type="caution">
    <text evidence="2">The sequence shown here is derived from an EMBL/GenBank/DDBJ whole genome shotgun (WGS) entry which is preliminary data.</text>
</comment>
<sequence length="203" mass="24195">ITYQFISLDDILWKFDKNIKLSQNYTTGGWRRYRDVTLHIRPLYPKVLTYKRVAILDIDVEFRASFYELYKNFENMNSYQIAALAYDQTPYYRQAFKKYRERNKGTNIGSPSPGFQEEREKDRKEPEKDRQEREKERLASIIHTPSTIGPVLDNLYALQLAAQIRAFIGPDVFNPMRDHWNMLEIIEWTLNQAIGLPLWTKYA</sequence>
<protein>
    <submittedName>
        <fullName evidence="2">Uncharacterized protein</fullName>
    </submittedName>
</protein>
<dbReference type="Proteomes" id="UP001187531">
    <property type="component" value="Unassembled WGS sequence"/>
</dbReference>
<dbReference type="InterPro" id="IPR042465">
    <property type="entry name" value="XXLT1"/>
</dbReference>
<feature type="compositionally biased region" description="Basic and acidic residues" evidence="1">
    <location>
        <begin position="116"/>
        <end position="136"/>
    </location>
</feature>
<feature type="non-terminal residue" evidence="2">
    <location>
        <position position="1"/>
    </location>
</feature>
<accession>A0AA88KZX7</accession>
<feature type="region of interest" description="Disordered" evidence="1">
    <location>
        <begin position="103"/>
        <end position="136"/>
    </location>
</feature>
<dbReference type="Gene3D" id="3.90.550.10">
    <property type="entry name" value="Spore Coat Polysaccharide Biosynthesis Protein SpsA, Chain A"/>
    <property type="match status" value="1"/>
</dbReference>
<organism evidence="2 3">
    <name type="scientific">Artemia franciscana</name>
    <name type="common">Brine shrimp</name>
    <name type="synonym">Artemia sanfranciscana</name>
    <dbReference type="NCBI Taxonomy" id="6661"/>
    <lineage>
        <taxon>Eukaryota</taxon>
        <taxon>Metazoa</taxon>
        <taxon>Ecdysozoa</taxon>
        <taxon>Arthropoda</taxon>
        <taxon>Crustacea</taxon>
        <taxon>Branchiopoda</taxon>
        <taxon>Anostraca</taxon>
        <taxon>Artemiidae</taxon>
        <taxon>Artemia</taxon>
    </lineage>
</organism>
<proteinExistence type="predicted"/>
<dbReference type="PANTHER" id="PTHR46612:SF1">
    <property type="entry name" value="XYLOSIDE XYLOSYLTRANSFERASE 1"/>
    <property type="match status" value="1"/>
</dbReference>
<name>A0AA88KZX7_ARTSF</name>
<evidence type="ECO:0000313" key="3">
    <source>
        <dbReference type="Proteomes" id="UP001187531"/>
    </source>
</evidence>
<dbReference type="GO" id="GO:0140560">
    <property type="term" value="F:xylosyl alpha-1,3-xylosyltransferase activity"/>
    <property type="evidence" value="ECO:0007669"/>
    <property type="project" value="TreeGrafter"/>
</dbReference>
<dbReference type="EMBL" id="JAVRJZ010000356">
    <property type="protein sequence ID" value="KAK2702435.1"/>
    <property type="molecule type" value="Genomic_DNA"/>
</dbReference>
<evidence type="ECO:0000313" key="2">
    <source>
        <dbReference type="EMBL" id="KAK2702435.1"/>
    </source>
</evidence>
<dbReference type="GO" id="GO:0005789">
    <property type="term" value="C:endoplasmic reticulum membrane"/>
    <property type="evidence" value="ECO:0007669"/>
    <property type="project" value="TreeGrafter"/>
</dbReference>